<proteinExistence type="predicted"/>
<gene>
    <name evidence="1" type="ORF">HII31_03755</name>
</gene>
<dbReference type="Proteomes" id="UP000660729">
    <property type="component" value="Unassembled WGS sequence"/>
</dbReference>
<organism evidence="1 2">
    <name type="scientific">Pseudocercospora fuligena</name>
    <dbReference type="NCBI Taxonomy" id="685502"/>
    <lineage>
        <taxon>Eukaryota</taxon>
        <taxon>Fungi</taxon>
        <taxon>Dikarya</taxon>
        <taxon>Ascomycota</taxon>
        <taxon>Pezizomycotina</taxon>
        <taxon>Dothideomycetes</taxon>
        <taxon>Dothideomycetidae</taxon>
        <taxon>Mycosphaerellales</taxon>
        <taxon>Mycosphaerellaceae</taxon>
        <taxon>Pseudocercospora</taxon>
    </lineage>
</organism>
<keyword evidence="2" id="KW-1185">Reference proteome</keyword>
<sequence>MVDWMNLHQDHWGVLENGEVQYEVLELRKMYRMHPVYLPKALKLEFQQKFARAESSWRQIPVATNADPRELMIKYLFTAGEGPDCLWRAFKPAPKATLGDVYDELVDSLKWSDEKCIEERRRFHKELSTEDLFQRL</sequence>
<protein>
    <submittedName>
        <fullName evidence="1">Uncharacterized protein</fullName>
    </submittedName>
</protein>
<accession>A0A8H6RQ83</accession>
<dbReference type="AlphaFoldDB" id="A0A8H6RQ83"/>
<evidence type="ECO:0000313" key="1">
    <source>
        <dbReference type="EMBL" id="KAF7194918.1"/>
    </source>
</evidence>
<reference evidence="1" key="1">
    <citation type="submission" date="2020-04" db="EMBL/GenBank/DDBJ databases">
        <title>Draft genome resource of the tomato pathogen Pseudocercospora fuligena.</title>
        <authorList>
            <person name="Zaccaron A."/>
        </authorList>
    </citation>
    <scope>NUCLEOTIDE SEQUENCE</scope>
    <source>
        <strain evidence="1">PF001</strain>
    </source>
</reference>
<evidence type="ECO:0000313" key="2">
    <source>
        <dbReference type="Proteomes" id="UP000660729"/>
    </source>
</evidence>
<dbReference type="OrthoDB" id="10396763at2759"/>
<comment type="caution">
    <text evidence="1">The sequence shown here is derived from an EMBL/GenBank/DDBJ whole genome shotgun (WGS) entry which is preliminary data.</text>
</comment>
<dbReference type="EMBL" id="JABCIY010000047">
    <property type="protein sequence ID" value="KAF7194918.1"/>
    <property type="molecule type" value="Genomic_DNA"/>
</dbReference>
<name>A0A8H6RQ83_9PEZI</name>